<evidence type="ECO:0000313" key="8">
    <source>
        <dbReference type="Proteomes" id="UP000006844"/>
    </source>
</evidence>
<keyword evidence="5" id="KW-0411">Iron-sulfur</keyword>
<dbReference type="Pfam" id="PF19112">
    <property type="entry name" value="VanA_C"/>
    <property type="match status" value="1"/>
</dbReference>
<evidence type="ECO:0000256" key="3">
    <source>
        <dbReference type="ARBA" id="ARBA00023002"/>
    </source>
</evidence>
<evidence type="ECO:0000313" key="7">
    <source>
        <dbReference type="EMBL" id="ADV84307.1"/>
    </source>
</evidence>
<dbReference type="EMBL" id="CP002467">
    <property type="protein sequence ID" value="ADV84307.1"/>
    <property type="molecule type" value="Genomic_DNA"/>
</dbReference>
<dbReference type="SUPFAM" id="SSF55961">
    <property type="entry name" value="Bet v1-like"/>
    <property type="match status" value="1"/>
</dbReference>
<dbReference type="Gene3D" id="2.102.10.10">
    <property type="entry name" value="Rieske [2Fe-2S] iron-sulphur domain"/>
    <property type="match status" value="1"/>
</dbReference>
<dbReference type="STRING" id="401053.AciPR4_3554"/>
<dbReference type="InterPro" id="IPR015881">
    <property type="entry name" value="ARHD_Rieske_2Fe_2S"/>
</dbReference>
<proteinExistence type="predicted"/>
<evidence type="ECO:0000256" key="2">
    <source>
        <dbReference type="ARBA" id="ARBA00022723"/>
    </source>
</evidence>
<evidence type="ECO:0000256" key="4">
    <source>
        <dbReference type="ARBA" id="ARBA00023004"/>
    </source>
</evidence>
<evidence type="ECO:0000256" key="5">
    <source>
        <dbReference type="ARBA" id="ARBA00023014"/>
    </source>
</evidence>
<dbReference type="PANTHER" id="PTHR21266">
    <property type="entry name" value="IRON-SULFUR DOMAIN CONTAINING PROTEIN"/>
    <property type="match status" value="1"/>
</dbReference>
<dbReference type="GO" id="GO:0051537">
    <property type="term" value="F:2 iron, 2 sulfur cluster binding"/>
    <property type="evidence" value="ECO:0007669"/>
    <property type="project" value="UniProtKB-KW"/>
</dbReference>
<dbReference type="KEGG" id="tsa:AciPR4_3554"/>
<dbReference type="InterPro" id="IPR050584">
    <property type="entry name" value="Cholesterol_7-desaturase"/>
</dbReference>
<protein>
    <submittedName>
        <fullName evidence="7">Rieske (2Fe-2S) iron-sulfur domain protein</fullName>
    </submittedName>
</protein>
<dbReference type="PROSITE" id="PS51296">
    <property type="entry name" value="RIESKE"/>
    <property type="match status" value="1"/>
</dbReference>
<dbReference type="AlphaFoldDB" id="E8UYU1"/>
<dbReference type="eggNOG" id="COG4638">
    <property type="taxonomic scope" value="Bacteria"/>
</dbReference>
<dbReference type="InterPro" id="IPR036922">
    <property type="entry name" value="Rieske_2Fe-2S_sf"/>
</dbReference>
<dbReference type="GO" id="GO:0016491">
    <property type="term" value="F:oxidoreductase activity"/>
    <property type="evidence" value="ECO:0007669"/>
    <property type="project" value="UniProtKB-KW"/>
</dbReference>
<dbReference type="InterPro" id="IPR044043">
    <property type="entry name" value="VanA_C_cat"/>
</dbReference>
<dbReference type="Gene3D" id="3.90.380.10">
    <property type="entry name" value="Naphthalene 1,2-dioxygenase Alpha Subunit, Chain A, domain 1"/>
    <property type="match status" value="1"/>
</dbReference>
<evidence type="ECO:0000256" key="1">
    <source>
        <dbReference type="ARBA" id="ARBA00022714"/>
    </source>
</evidence>
<accession>E8UYU1</accession>
<reference evidence="7 8" key="1">
    <citation type="journal article" date="2012" name="Stand. Genomic Sci.">
        <title>Complete genome sequence of Terriglobus saanensis type strain SP1PR4(T), an Acidobacteria from tundra soil.</title>
        <authorList>
            <person name="Rawat S.R."/>
            <person name="Mannisto M.K."/>
            <person name="Starovoytov V."/>
            <person name="Goodwin L."/>
            <person name="Nolan M."/>
            <person name="Hauser L."/>
            <person name="Land M."/>
            <person name="Davenport K.W."/>
            <person name="Woyke T."/>
            <person name="Haggblom M.M."/>
        </authorList>
    </citation>
    <scope>NUCLEOTIDE SEQUENCE</scope>
    <source>
        <strain evidence="8">ATCC BAA-1853 / DSM 23119 / SP1PR4</strain>
    </source>
</reference>
<keyword evidence="8" id="KW-1185">Reference proteome</keyword>
<dbReference type="PANTHER" id="PTHR21266:SF57">
    <property type="entry name" value="3-CHLOROBENZOATE-3,4-DIOXYGENASE"/>
    <property type="match status" value="1"/>
</dbReference>
<dbReference type="InterPro" id="IPR017941">
    <property type="entry name" value="Rieske_2Fe-2S"/>
</dbReference>
<gene>
    <name evidence="7" type="ordered locus">AciPR4_3554</name>
</gene>
<dbReference type="PROSITE" id="PS00570">
    <property type="entry name" value="RING_HYDROXYL_ALPHA"/>
    <property type="match status" value="1"/>
</dbReference>
<keyword evidence="1" id="KW-0001">2Fe-2S</keyword>
<dbReference type="GO" id="GO:0005506">
    <property type="term" value="F:iron ion binding"/>
    <property type="evidence" value="ECO:0007669"/>
    <property type="project" value="InterPro"/>
</dbReference>
<dbReference type="RefSeq" id="WP_013570037.1">
    <property type="nucleotide sequence ID" value="NC_014963.1"/>
</dbReference>
<evidence type="ECO:0000259" key="6">
    <source>
        <dbReference type="PROSITE" id="PS51296"/>
    </source>
</evidence>
<keyword evidence="3" id="KW-0560">Oxidoreductase</keyword>
<keyword evidence="4" id="KW-0408">Iron</keyword>
<feature type="domain" description="Rieske" evidence="6">
    <location>
        <begin position="47"/>
        <end position="150"/>
    </location>
</feature>
<dbReference type="Proteomes" id="UP000006844">
    <property type="component" value="Chromosome"/>
</dbReference>
<dbReference type="Pfam" id="PF00355">
    <property type="entry name" value="Rieske"/>
    <property type="match status" value="1"/>
</dbReference>
<dbReference type="SUPFAM" id="SSF50022">
    <property type="entry name" value="ISP domain"/>
    <property type="match status" value="1"/>
</dbReference>
<dbReference type="HOGENOM" id="CLU_039484_1_2_0"/>
<keyword evidence="2" id="KW-0479">Metal-binding</keyword>
<name>E8UYU1_TERSS</name>
<sequence>MTPTVAPDSDSFVSTADLLSSAVPSKETLPRDCTFSASDWHALAPFWYPVAFSSEVTDKPYGARLLDERVVVYRLSDGSLAAAKDICYHRGAPLSLGHVEGDEIICKYHGLRYNAEGRCTCIPAHPKGAISPRLRLHTFPVREAFGLVWVRLVERGEALLPEMKEWDDPSYLQVLPDSVTMKASAGRQMEGFLDVSHFAFVHLETFGKGENPEVPDYTVEQTPQGFVADYYSTVSNYSVGYKHLNPPGFLWRRRFEVFTPFTAKLTVFFPGDGQLHILNVASPVSARKTRLFVPICRNFDRDAPLQATLDFNHQVFAEDQAIVEQQYPEDLPLDLQAEAHFPADRSSIAYRKRLAALGLGRSFTA</sequence>
<organism evidence="7 8">
    <name type="scientific">Terriglobus saanensis (strain ATCC BAA-1853 / DSM 23119 / SP1PR4)</name>
    <dbReference type="NCBI Taxonomy" id="401053"/>
    <lineage>
        <taxon>Bacteria</taxon>
        <taxon>Pseudomonadati</taxon>
        <taxon>Acidobacteriota</taxon>
        <taxon>Terriglobia</taxon>
        <taxon>Terriglobales</taxon>
        <taxon>Acidobacteriaceae</taxon>
        <taxon>Terriglobus</taxon>
    </lineage>
</organism>